<dbReference type="RefSeq" id="WP_188687483.1">
    <property type="nucleotide sequence ID" value="NZ_BMKX01000015.1"/>
</dbReference>
<protein>
    <submittedName>
        <fullName evidence="1">Uncharacterized protein</fullName>
    </submittedName>
</protein>
<dbReference type="EMBL" id="BMKX01000015">
    <property type="protein sequence ID" value="GGJ74512.1"/>
    <property type="molecule type" value="Genomic_DNA"/>
</dbReference>
<comment type="caution">
    <text evidence="1">The sequence shown here is derived from an EMBL/GenBank/DDBJ whole genome shotgun (WGS) entry which is preliminary data.</text>
</comment>
<gene>
    <name evidence="1" type="ORF">GCM10007173_36870</name>
</gene>
<organism evidence="1 2">
    <name type="scientific">Glutamicibacter ardleyensis</name>
    <dbReference type="NCBI Taxonomy" id="225894"/>
    <lineage>
        <taxon>Bacteria</taxon>
        <taxon>Bacillati</taxon>
        <taxon>Actinomycetota</taxon>
        <taxon>Actinomycetes</taxon>
        <taxon>Micrococcales</taxon>
        <taxon>Micrococcaceae</taxon>
        <taxon>Glutamicibacter</taxon>
    </lineage>
</organism>
<evidence type="ECO:0000313" key="2">
    <source>
        <dbReference type="Proteomes" id="UP000606115"/>
    </source>
</evidence>
<name>A0ABQ2DY04_9MICC</name>
<accession>A0ABQ2DY04</accession>
<evidence type="ECO:0000313" key="1">
    <source>
        <dbReference type="EMBL" id="GGJ74512.1"/>
    </source>
</evidence>
<proteinExistence type="predicted"/>
<dbReference type="GeneID" id="303306009"/>
<reference evidence="2" key="1">
    <citation type="journal article" date="2019" name="Int. J. Syst. Evol. Microbiol.">
        <title>The Global Catalogue of Microorganisms (GCM) 10K type strain sequencing project: providing services to taxonomists for standard genome sequencing and annotation.</title>
        <authorList>
            <consortium name="The Broad Institute Genomics Platform"/>
            <consortium name="The Broad Institute Genome Sequencing Center for Infectious Disease"/>
            <person name="Wu L."/>
            <person name="Ma J."/>
        </authorList>
    </citation>
    <scope>NUCLEOTIDE SEQUENCE [LARGE SCALE GENOMIC DNA]</scope>
    <source>
        <strain evidence="2">CGMCC 1.3685</strain>
    </source>
</reference>
<dbReference type="Proteomes" id="UP000606115">
    <property type="component" value="Unassembled WGS sequence"/>
</dbReference>
<keyword evidence="2" id="KW-1185">Reference proteome</keyword>
<sequence>MLQFTVDLHDFRSALASTKTHVSSDRDDEIGRSLDCTIRPNRELLVTASNGLTVGIARASIDEAGFNGELGQFSMTPEIAGTIIDMFAPGKEDWNVQLEVTVTFVQEQRIGEEDITVATIKVRRLGQLFGGDQLSVTTPVQVRGDRERLWATVARSAQRSRAMLPPTRFDLKRLSAFRAAQTTYGEPLTIAALVHDFGSLIVFCGHNFVGIVTADRVELENKDKDNYEDLKEHWANELPSPIAFVS</sequence>